<sequence length="267" mass="29581">AISIALIIGSGIVYQQINFIKTRNMGYDREQILFFSFNQETAASYDSMVEKLAQSPAILSLSSSGNLPGRTMGRTGMQPDGIDQTDPWIVSSMSMDEKFIETLGLELVEGRNFSREFGTDAEEAVIINQAAAAAIGWEEPLSKTFEEGQLKVVGIIRDFHFATLRHVVEPLVIRFRPGANGFLSLKLRAGTIPDAIAHLTAVWNELLPGHPLEFTFLDDEFNMQYRREQSFGSLTRGFTVLAIFIACLGLFGLASHTVEQRTKEIGI</sequence>
<dbReference type="AlphaFoldDB" id="X0VX80"/>
<feature type="non-terminal residue" evidence="2">
    <location>
        <position position="267"/>
    </location>
</feature>
<proteinExistence type="predicted"/>
<evidence type="ECO:0008006" key="3">
    <source>
        <dbReference type="Google" id="ProtNLM"/>
    </source>
</evidence>
<keyword evidence="1" id="KW-0812">Transmembrane</keyword>
<keyword evidence="1" id="KW-0472">Membrane</keyword>
<organism evidence="2">
    <name type="scientific">marine sediment metagenome</name>
    <dbReference type="NCBI Taxonomy" id="412755"/>
    <lineage>
        <taxon>unclassified sequences</taxon>
        <taxon>metagenomes</taxon>
        <taxon>ecological metagenomes</taxon>
    </lineage>
</organism>
<name>X0VX80_9ZZZZ</name>
<comment type="caution">
    <text evidence="2">The sequence shown here is derived from an EMBL/GenBank/DDBJ whole genome shotgun (WGS) entry which is preliminary data.</text>
</comment>
<accession>X0VX80</accession>
<feature type="non-terminal residue" evidence="2">
    <location>
        <position position="1"/>
    </location>
</feature>
<dbReference type="EMBL" id="BARS01025524">
    <property type="protein sequence ID" value="GAG05111.1"/>
    <property type="molecule type" value="Genomic_DNA"/>
</dbReference>
<keyword evidence="1" id="KW-1133">Transmembrane helix</keyword>
<reference evidence="2" key="1">
    <citation type="journal article" date="2014" name="Front. Microbiol.">
        <title>High frequency of phylogenetically diverse reductive dehalogenase-homologous genes in deep subseafloor sedimentary metagenomes.</title>
        <authorList>
            <person name="Kawai M."/>
            <person name="Futagami T."/>
            <person name="Toyoda A."/>
            <person name="Takaki Y."/>
            <person name="Nishi S."/>
            <person name="Hori S."/>
            <person name="Arai W."/>
            <person name="Tsubouchi T."/>
            <person name="Morono Y."/>
            <person name="Uchiyama I."/>
            <person name="Ito T."/>
            <person name="Fujiyama A."/>
            <person name="Inagaki F."/>
            <person name="Takami H."/>
        </authorList>
    </citation>
    <scope>NUCLEOTIDE SEQUENCE</scope>
    <source>
        <strain evidence="2">Expedition CK06-06</strain>
    </source>
</reference>
<feature type="transmembrane region" description="Helical" evidence="1">
    <location>
        <begin position="234"/>
        <end position="254"/>
    </location>
</feature>
<gene>
    <name evidence="2" type="ORF">S01H1_40317</name>
</gene>
<protein>
    <recommendedName>
        <fullName evidence="3">MacB-like periplasmic core domain-containing protein</fullName>
    </recommendedName>
</protein>
<evidence type="ECO:0000313" key="2">
    <source>
        <dbReference type="EMBL" id="GAG05111.1"/>
    </source>
</evidence>
<evidence type="ECO:0000256" key="1">
    <source>
        <dbReference type="SAM" id="Phobius"/>
    </source>
</evidence>